<reference evidence="2 3" key="1">
    <citation type="submission" date="2024-09" db="EMBL/GenBank/DDBJ databases">
        <title>Chromosome-scale assembly of Riccia sorocarpa.</title>
        <authorList>
            <person name="Paukszto L."/>
        </authorList>
    </citation>
    <scope>NUCLEOTIDE SEQUENCE [LARGE SCALE GENOMIC DNA]</scope>
    <source>
        <strain evidence="2">LP-2024</strain>
        <tissue evidence="2">Aerial parts of the thallus</tissue>
    </source>
</reference>
<feature type="signal peptide" evidence="1">
    <location>
        <begin position="1"/>
        <end position="22"/>
    </location>
</feature>
<comment type="caution">
    <text evidence="2">The sequence shown here is derived from an EMBL/GenBank/DDBJ whole genome shotgun (WGS) entry which is preliminary data.</text>
</comment>
<evidence type="ECO:0000313" key="2">
    <source>
        <dbReference type="EMBL" id="KAL3693093.1"/>
    </source>
</evidence>
<evidence type="ECO:0000256" key="1">
    <source>
        <dbReference type="SAM" id="SignalP"/>
    </source>
</evidence>
<proteinExistence type="predicted"/>
<gene>
    <name evidence="2" type="ORF">R1sor_006744</name>
</gene>
<protein>
    <submittedName>
        <fullName evidence="2">Uncharacterized protein</fullName>
    </submittedName>
</protein>
<feature type="chain" id="PRO_5044864633" evidence="1">
    <location>
        <begin position="23"/>
        <end position="148"/>
    </location>
</feature>
<dbReference type="Proteomes" id="UP001633002">
    <property type="component" value="Unassembled WGS sequence"/>
</dbReference>
<dbReference type="EMBL" id="JBJQOH010000003">
    <property type="protein sequence ID" value="KAL3693093.1"/>
    <property type="molecule type" value="Genomic_DNA"/>
</dbReference>
<accession>A0ABD3HNB1</accession>
<organism evidence="2 3">
    <name type="scientific">Riccia sorocarpa</name>
    <dbReference type="NCBI Taxonomy" id="122646"/>
    <lineage>
        <taxon>Eukaryota</taxon>
        <taxon>Viridiplantae</taxon>
        <taxon>Streptophyta</taxon>
        <taxon>Embryophyta</taxon>
        <taxon>Marchantiophyta</taxon>
        <taxon>Marchantiopsida</taxon>
        <taxon>Marchantiidae</taxon>
        <taxon>Marchantiales</taxon>
        <taxon>Ricciaceae</taxon>
        <taxon>Riccia</taxon>
    </lineage>
</organism>
<sequence length="148" mass="16702">MEMKRISVVVIVLSLWCASTSSNTFLGAEGRSLRLERAEAFDLKEIADWLRREAKHAVDVVQDFGVGEDRVDEIVAAAEKWKRVSAHPKVVQKPADSQLDEIDRLKLSINKIICESMEEGCEHMEDAEELSVEAFANLNPEEYVRVDA</sequence>
<evidence type="ECO:0000313" key="3">
    <source>
        <dbReference type="Proteomes" id="UP001633002"/>
    </source>
</evidence>
<keyword evidence="1" id="KW-0732">Signal</keyword>
<name>A0ABD3HNB1_9MARC</name>
<keyword evidence="3" id="KW-1185">Reference proteome</keyword>
<dbReference type="AlphaFoldDB" id="A0ABD3HNB1"/>